<evidence type="ECO:0000256" key="1">
    <source>
        <dbReference type="SAM" id="Phobius"/>
    </source>
</evidence>
<dbReference type="OrthoDB" id="1903633at2"/>
<keyword evidence="3" id="KW-1185">Reference proteome</keyword>
<protein>
    <recommendedName>
        <fullName evidence="4">Metal-dependent hydrolase</fullName>
    </recommendedName>
</protein>
<keyword evidence="1" id="KW-0812">Transmembrane</keyword>
<dbReference type="InterPro" id="IPR007404">
    <property type="entry name" value="YdjM-like"/>
</dbReference>
<evidence type="ECO:0000313" key="3">
    <source>
        <dbReference type="Proteomes" id="UP000078532"/>
    </source>
</evidence>
<reference evidence="2 3" key="1">
    <citation type="submission" date="2016-04" db="EMBL/GenBank/DDBJ databases">
        <authorList>
            <person name="Evans L.H."/>
            <person name="Alamgir A."/>
            <person name="Owens N."/>
            <person name="Weber N.D."/>
            <person name="Virtaneva K."/>
            <person name="Barbian K."/>
            <person name="Babar A."/>
            <person name="Rosenke K."/>
        </authorList>
    </citation>
    <scope>NUCLEOTIDE SEQUENCE [LARGE SCALE GENOMIC DNA]</scope>
    <source>
        <strain evidence="2 3">LMa1</strain>
    </source>
</reference>
<gene>
    <name evidence="2" type="ORF">A6M21_17385</name>
</gene>
<feature type="non-terminal residue" evidence="2">
    <location>
        <position position="1"/>
    </location>
</feature>
<name>A0A1B7LGE9_9FIRM</name>
<dbReference type="RefSeq" id="WP_066667103.1">
    <property type="nucleotide sequence ID" value="NZ_LYVF01000076.1"/>
</dbReference>
<evidence type="ECO:0008006" key="4">
    <source>
        <dbReference type="Google" id="ProtNLM"/>
    </source>
</evidence>
<keyword evidence="1" id="KW-0472">Membrane</keyword>
<comment type="caution">
    <text evidence="2">The sequence shown here is derived from an EMBL/GenBank/DDBJ whole genome shotgun (WGS) entry which is preliminary data.</text>
</comment>
<dbReference type="STRING" id="1838280.A6M21_17385"/>
<keyword evidence="1" id="KW-1133">Transmembrane helix</keyword>
<dbReference type="Pfam" id="PF04307">
    <property type="entry name" value="YdjM"/>
    <property type="match status" value="1"/>
</dbReference>
<evidence type="ECO:0000313" key="2">
    <source>
        <dbReference type="EMBL" id="OAT85108.1"/>
    </source>
</evidence>
<organism evidence="2 3">
    <name type="scientific">Desulfotomaculum copahuensis</name>
    <dbReference type="NCBI Taxonomy" id="1838280"/>
    <lineage>
        <taxon>Bacteria</taxon>
        <taxon>Bacillati</taxon>
        <taxon>Bacillota</taxon>
        <taxon>Clostridia</taxon>
        <taxon>Eubacteriales</taxon>
        <taxon>Desulfotomaculaceae</taxon>
        <taxon>Desulfotomaculum</taxon>
    </lineage>
</organism>
<sequence length="144" mass="15996">GSMLPDIIDKPLGLLAPWLGLGTGRGIAHTLVFALFLLALGLWFYRTGRSGLLYMALASAGHLVLDRMWQMPRVLFWPLFGFAFPVVGRHGFLAQLLAWWHTLWTNPGVFVPEILGAVILALFAARLRQRGVWGEFISTGAIRI</sequence>
<proteinExistence type="predicted"/>
<dbReference type="AlphaFoldDB" id="A0A1B7LGE9"/>
<accession>A0A1B7LGE9</accession>
<feature type="transmembrane region" description="Helical" evidence="1">
    <location>
        <begin position="109"/>
        <end position="127"/>
    </location>
</feature>
<feature type="transmembrane region" description="Helical" evidence="1">
    <location>
        <begin position="27"/>
        <end position="45"/>
    </location>
</feature>
<dbReference type="EMBL" id="LYVF01000076">
    <property type="protein sequence ID" value="OAT85108.1"/>
    <property type="molecule type" value="Genomic_DNA"/>
</dbReference>
<dbReference type="Proteomes" id="UP000078532">
    <property type="component" value="Unassembled WGS sequence"/>
</dbReference>
<feature type="transmembrane region" description="Helical" evidence="1">
    <location>
        <begin position="74"/>
        <end position="97"/>
    </location>
</feature>